<evidence type="ECO:0000256" key="6">
    <source>
        <dbReference type="ARBA" id="ARBA00022737"/>
    </source>
</evidence>
<protein>
    <recommendedName>
        <fullName evidence="3">RBR-type E3 ubiquitin transferase</fullName>
        <ecNumber evidence="3">2.3.2.31</ecNumber>
    </recommendedName>
</protein>
<keyword evidence="4" id="KW-0808">Transferase</keyword>
<evidence type="ECO:0000256" key="7">
    <source>
        <dbReference type="ARBA" id="ARBA00022771"/>
    </source>
</evidence>
<evidence type="ECO:0000313" key="11">
    <source>
        <dbReference type="EMBL" id="KAJ3439824.1"/>
    </source>
</evidence>
<evidence type="ECO:0000256" key="1">
    <source>
        <dbReference type="ARBA" id="ARBA00001798"/>
    </source>
</evidence>
<dbReference type="Gene3D" id="1.20.120.1750">
    <property type="match status" value="1"/>
</dbReference>
<accession>A0AAV7ZJ29</accession>
<dbReference type="PANTHER" id="PTHR11685">
    <property type="entry name" value="RBR FAMILY RING FINGER AND IBR DOMAIN-CONTAINING"/>
    <property type="match status" value="1"/>
</dbReference>
<keyword evidence="9" id="KW-0862">Zinc</keyword>
<gene>
    <name evidence="11" type="ORF">M0812_15864</name>
</gene>
<dbReference type="EMBL" id="JANTQA010000032">
    <property type="protein sequence ID" value="KAJ3439824.1"/>
    <property type="molecule type" value="Genomic_DNA"/>
</dbReference>
<dbReference type="AlphaFoldDB" id="A0AAV7ZJ29"/>
<dbReference type="Pfam" id="PF01485">
    <property type="entry name" value="IBR"/>
    <property type="match status" value="1"/>
</dbReference>
<dbReference type="InterPro" id="IPR002867">
    <property type="entry name" value="IBR_dom"/>
</dbReference>
<comment type="catalytic activity">
    <reaction evidence="1">
        <text>[E2 ubiquitin-conjugating enzyme]-S-ubiquitinyl-L-cysteine + [acceptor protein]-L-lysine = [E2 ubiquitin-conjugating enzyme]-L-cysteine + [acceptor protein]-N(6)-ubiquitinyl-L-lysine.</text>
        <dbReference type="EC" id="2.3.2.31"/>
    </reaction>
</comment>
<keyword evidence="6" id="KW-0677">Repeat</keyword>
<dbReference type="InterPro" id="IPR031127">
    <property type="entry name" value="E3_UB_ligase_RBR"/>
</dbReference>
<evidence type="ECO:0000256" key="5">
    <source>
        <dbReference type="ARBA" id="ARBA00022723"/>
    </source>
</evidence>
<evidence type="ECO:0000256" key="2">
    <source>
        <dbReference type="ARBA" id="ARBA00004906"/>
    </source>
</evidence>
<keyword evidence="5" id="KW-0479">Metal-binding</keyword>
<sequence length="537" mass="63438">MTLVQKPIVEKPIDIPTEMDIKKFLLLSEEKMESKNEKEIKSETEWENDLDDLYIWPKIVNMIVKNKTEKYFLAYIRDIEALCEELNLDFEIGEILVDYYDADFERIKTNWTKTKRRTMKETKINHQFFQQRKKDFFGKNRKCGICDRARKSQNRHSLGCQHFFCKKCWNRYLSFCVQQGKVRDIQCMGYKCCRKVNDRFLSRVVPPKVFYNYKFRLVKQYLSKSKNFCLCPSPSCGHLCSFEENIIFGNDALCVCGHRFCFGCQAECHSPLSCRDVQTWEKDTNVHSATKEWILQNTKPCPECHKLIEKNGGCNHMICSKEGNGCGYEFCWVCLQEWKEHGSDWYECKFFDEEFHKKNKDENSEKALESLMGPIKIFNTYNDYLKKIKNLIPDKNNKDSLKKTTVTKPTSTIIEIKTESSIMSSSTIKTTTVKTTTTPIDNPVFSIRLTSLKEIAQDTLLVAYSLLKWNSIYLFNKIDQYHKSYNILKELEQTLKENSLKLFNLMNIEEISKKMLEIWDTSYLLKSQIIDFYKQFK</sequence>
<feature type="domain" description="RING-type" evidence="10">
    <location>
        <begin position="139"/>
        <end position="352"/>
    </location>
</feature>
<evidence type="ECO:0000256" key="8">
    <source>
        <dbReference type="ARBA" id="ARBA00022786"/>
    </source>
</evidence>
<comment type="pathway">
    <text evidence="2">Protein modification; protein ubiquitination.</text>
</comment>
<dbReference type="Proteomes" id="UP001146793">
    <property type="component" value="Unassembled WGS sequence"/>
</dbReference>
<evidence type="ECO:0000256" key="3">
    <source>
        <dbReference type="ARBA" id="ARBA00012251"/>
    </source>
</evidence>
<dbReference type="Gene3D" id="3.30.40.10">
    <property type="entry name" value="Zinc/RING finger domain, C3HC4 (zinc finger)"/>
    <property type="match status" value="1"/>
</dbReference>
<evidence type="ECO:0000313" key="12">
    <source>
        <dbReference type="Proteomes" id="UP001146793"/>
    </source>
</evidence>
<keyword evidence="7" id="KW-0863">Zinc-finger</keyword>
<dbReference type="Pfam" id="PF22605">
    <property type="entry name" value="IBR_2"/>
    <property type="match status" value="1"/>
</dbReference>
<dbReference type="SMART" id="SM00647">
    <property type="entry name" value="IBR"/>
    <property type="match status" value="2"/>
</dbReference>
<dbReference type="GO" id="GO:0061630">
    <property type="term" value="F:ubiquitin protein ligase activity"/>
    <property type="evidence" value="ECO:0007669"/>
    <property type="project" value="UniProtKB-EC"/>
</dbReference>
<comment type="caution">
    <text evidence="11">The sequence shown here is derived from an EMBL/GenBank/DDBJ whole genome shotgun (WGS) entry which is preliminary data.</text>
</comment>
<dbReference type="InterPro" id="IPR013083">
    <property type="entry name" value="Znf_RING/FYVE/PHD"/>
</dbReference>
<evidence type="ECO:0000256" key="9">
    <source>
        <dbReference type="ARBA" id="ARBA00022833"/>
    </source>
</evidence>
<dbReference type="InterPro" id="IPR044066">
    <property type="entry name" value="TRIAD_supradom"/>
</dbReference>
<reference evidence="11" key="1">
    <citation type="submission" date="2022-08" db="EMBL/GenBank/DDBJ databases">
        <title>Novel sulphate-reducing endosymbionts in the free-living metamonad Anaeramoeba.</title>
        <authorList>
            <person name="Jerlstrom-Hultqvist J."/>
            <person name="Cepicka I."/>
            <person name="Gallot-Lavallee L."/>
            <person name="Salas-Leiva D."/>
            <person name="Curtis B.A."/>
            <person name="Zahonova K."/>
            <person name="Pipaliya S."/>
            <person name="Dacks J."/>
            <person name="Roger A.J."/>
        </authorList>
    </citation>
    <scope>NUCLEOTIDE SEQUENCE</scope>
    <source>
        <strain evidence="11">Busselton2</strain>
    </source>
</reference>
<organism evidence="11 12">
    <name type="scientific">Anaeramoeba flamelloides</name>
    <dbReference type="NCBI Taxonomy" id="1746091"/>
    <lineage>
        <taxon>Eukaryota</taxon>
        <taxon>Metamonada</taxon>
        <taxon>Anaeramoebidae</taxon>
        <taxon>Anaeramoeba</taxon>
    </lineage>
</organism>
<dbReference type="GO" id="GO:0008270">
    <property type="term" value="F:zinc ion binding"/>
    <property type="evidence" value="ECO:0007669"/>
    <property type="project" value="UniProtKB-KW"/>
</dbReference>
<dbReference type="GO" id="GO:0016567">
    <property type="term" value="P:protein ubiquitination"/>
    <property type="evidence" value="ECO:0007669"/>
    <property type="project" value="InterPro"/>
</dbReference>
<dbReference type="InterPro" id="IPR054694">
    <property type="entry name" value="Parkin-like_IBR"/>
</dbReference>
<evidence type="ECO:0000256" key="4">
    <source>
        <dbReference type="ARBA" id="ARBA00022679"/>
    </source>
</evidence>
<keyword evidence="8" id="KW-0833">Ubl conjugation pathway</keyword>
<dbReference type="SUPFAM" id="SSF57850">
    <property type="entry name" value="RING/U-box"/>
    <property type="match status" value="3"/>
</dbReference>
<name>A0AAV7ZJ29_9EUKA</name>
<proteinExistence type="predicted"/>
<evidence type="ECO:0000259" key="10">
    <source>
        <dbReference type="PROSITE" id="PS51873"/>
    </source>
</evidence>
<dbReference type="EC" id="2.3.2.31" evidence="3"/>
<dbReference type="PROSITE" id="PS51873">
    <property type="entry name" value="TRIAD"/>
    <property type="match status" value="1"/>
</dbReference>